<dbReference type="InterPro" id="IPR016197">
    <property type="entry name" value="Chromo-like_dom_sf"/>
</dbReference>
<dbReference type="GO" id="GO:0000785">
    <property type="term" value="C:chromatin"/>
    <property type="evidence" value="ECO:0007669"/>
    <property type="project" value="TreeGrafter"/>
</dbReference>
<feature type="compositionally biased region" description="Basic and acidic residues" evidence="7">
    <location>
        <begin position="274"/>
        <end position="296"/>
    </location>
</feature>
<feature type="compositionally biased region" description="Polar residues" evidence="7">
    <location>
        <begin position="303"/>
        <end position="314"/>
    </location>
</feature>
<feature type="compositionally biased region" description="Acidic residues" evidence="7">
    <location>
        <begin position="258"/>
        <end position="272"/>
    </location>
</feature>
<keyword evidence="6" id="KW-0539">Nucleus</keyword>
<dbReference type="Gene3D" id="3.40.50.300">
    <property type="entry name" value="P-loop containing nucleotide triphosphate hydrolases"/>
    <property type="match status" value="1"/>
</dbReference>
<feature type="domain" description="Helicase ATP-binding" evidence="9">
    <location>
        <begin position="505"/>
        <end position="647"/>
    </location>
</feature>
<dbReference type="InterPro" id="IPR023780">
    <property type="entry name" value="Chromo_domain"/>
</dbReference>
<dbReference type="InterPro" id="IPR049730">
    <property type="entry name" value="SNF2/RAD54-like_C"/>
</dbReference>
<dbReference type="GO" id="GO:0003677">
    <property type="term" value="F:DNA binding"/>
    <property type="evidence" value="ECO:0007669"/>
    <property type="project" value="TreeGrafter"/>
</dbReference>
<dbReference type="CDD" id="cd18659">
    <property type="entry name" value="CD2_tandem"/>
    <property type="match status" value="1"/>
</dbReference>
<comment type="caution">
    <text evidence="11">The sequence shown here is derived from an EMBL/GenBank/DDBJ whole genome shotgun (WGS) entry which is preliminary data.</text>
</comment>
<evidence type="ECO:0000256" key="1">
    <source>
        <dbReference type="ARBA" id="ARBA00004123"/>
    </source>
</evidence>
<dbReference type="EMBL" id="JALJOQ010000151">
    <property type="protein sequence ID" value="KAK9793449.1"/>
    <property type="molecule type" value="Genomic_DNA"/>
</dbReference>
<keyword evidence="12" id="KW-1185">Reference proteome</keyword>
<dbReference type="Pfam" id="PF00271">
    <property type="entry name" value="Helicase_C"/>
    <property type="match status" value="1"/>
</dbReference>
<feature type="compositionally biased region" description="Polar residues" evidence="7">
    <location>
        <begin position="122"/>
        <end position="137"/>
    </location>
</feature>
<dbReference type="InterPro" id="IPR027417">
    <property type="entry name" value="P-loop_NTPase"/>
</dbReference>
<evidence type="ECO:0000259" key="10">
    <source>
        <dbReference type="PROSITE" id="PS51194"/>
    </source>
</evidence>
<reference evidence="11 12" key="1">
    <citation type="journal article" date="2024" name="Nat. Commun.">
        <title>Phylogenomics reveals the evolutionary origins of lichenization in chlorophyte algae.</title>
        <authorList>
            <person name="Puginier C."/>
            <person name="Libourel C."/>
            <person name="Otte J."/>
            <person name="Skaloud P."/>
            <person name="Haon M."/>
            <person name="Grisel S."/>
            <person name="Petersen M."/>
            <person name="Berrin J.G."/>
            <person name="Delaux P.M."/>
            <person name="Dal Grande F."/>
            <person name="Keller J."/>
        </authorList>
    </citation>
    <scope>NUCLEOTIDE SEQUENCE [LARGE SCALE GENOMIC DNA]</scope>
    <source>
        <strain evidence="11 12">SAG 2036</strain>
    </source>
</reference>
<dbReference type="SUPFAM" id="SSF52540">
    <property type="entry name" value="P-loop containing nucleoside triphosphate hydrolases"/>
    <property type="match status" value="2"/>
</dbReference>
<dbReference type="SMART" id="SM00487">
    <property type="entry name" value="DEXDc"/>
    <property type="match status" value="1"/>
</dbReference>
<gene>
    <name evidence="11" type="ORF">WJX73_007753</name>
</gene>
<dbReference type="GO" id="GO:0140658">
    <property type="term" value="F:ATP-dependent chromatin remodeler activity"/>
    <property type="evidence" value="ECO:0007669"/>
    <property type="project" value="TreeGrafter"/>
</dbReference>
<dbReference type="SUPFAM" id="SSF54160">
    <property type="entry name" value="Chromo domain-like"/>
    <property type="match status" value="2"/>
</dbReference>
<dbReference type="InterPro" id="IPR001650">
    <property type="entry name" value="Helicase_C-like"/>
</dbReference>
<organism evidence="11 12">
    <name type="scientific">Symbiochloris irregularis</name>
    <dbReference type="NCBI Taxonomy" id="706552"/>
    <lineage>
        <taxon>Eukaryota</taxon>
        <taxon>Viridiplantae</taxon>
        <taxon>Chlorophyta</taxon>
        <taxon>core chlorophytes</taxon>
        <taxon>Trebouxiophyceae</taxon>
        <taxon>Trebouxiales</taxon>
        <taxon>Trebouxiaceae</taxon>
        <taxon>Symbiochloris</taxon>
    </lineage>
</organism>
<feature type="domain" description="Chromo" evidence="8">
    <location>
        <begin position="416"/>
        <end position="475"/>
    </location>
</feature>
<dbReference type="Proteomes" id="UP001465755">
    <property type="component" value="Unassembled WGS sequence"/>
</dbReference>
<dbReference type="InterPro" id="IPR038718">
    <property type="entry name" value="SNF2-like_sf"/>
</dbReference>
<feature type="compositionally biased region" description="Low complexity" evidence="7">
    <location>
        <begin position="1072"/>
        <end position="1093"/>
    </location>
</feature>
<feature type="domain" description="Chromo" evidence="8">
    <location>
        <begin position="344"/>
        <end position="406"/>
    </location>
</feature>
<dbReference type="GO" id="GO:0003682">
    <property type="term" value="F:chromatin binding"/>
    <property type="evidence" value="ECO:0007669"/>
    <property type="project" value="TreeGrafter"/>
</dbReference>
<dbReference type="SMART" id="SM00298">
    <property type="entry name" value="CHROMO"/>
    <property type="match status" value="2"/>
</dbReference>
<dbReference type="PANTHER" id="PTHR45623:SF11">
    <property type="entry name" value="KISMET, ISOFORM C"/>
    <property type="match status" value="1"/>
</dbReference>
<protein>
    <submittedName>
        <fullName evidence="11">Uncharacterized protein</fullName>
    </submittedName>
</protein>
<evidence type="ECO:0000256" key="4">
    <source>
        <dbReference type="ARBA" id="ARBA00022801"/>
    </source>
</evidence>
<evidence type="ECO:0000256" key="7">
    <source>
        <dbReference type="SAM" id="MobiDB-lite"/>
    </source>
</evidence>
<feature type="region of interest" description="Disordered" evidence="7">
    <location>
        <begin position="1056"/>
        <end position="1121"/>
    </location>
</feature>
<name>A0AAW1NP09_9CHLO</name>
<feature type="compositionally biased region" description="Basic residues" evidence="7">
    <location>
        <begin position="43"/>
        <end position="59"/>
    </location>
</feature>
<feature type="compositionally biased region" description="Low complexity" evidence="7">
    <location>
        <begin position="95"/>
        <end position="112"/>
    </location>
</feature>
<proteinExistence type="predicted"/>
<dbReference type="PROSITE" id="PS51192">
    <property type="entry name" value="HELICASE_ATP_BIND_1"/>
    <property type="match status" value="1"/>
</dbReference>
<evidence type="ECO:0000259" key="8">
    <source>
        <dbReference type="PROSITE" id="PS50013"/>
    </source>
</evidence>
<dbReference type="GO" id="GO:0005524">
    <property type="term" value="F:ATP binding"/>
    <property type="evidence" value="ECO:0007669"/>
    <property type="project" value="UniProtKB-KW"/>
</dbReference>
<dbReference type="CDD" id="cd18793">
    <property type="entry name" value="SF2_C_SNF"/>
    <property type="match status" value="1"/>
</dbReference>
<dbReference type="InterPro" id="IPR014001">
    <property type="entry name" value="Helicase_ATP-bd"/>
</dbReference>
<sequence>MASEERPTRQSRRKKATVDYTETERYDDFGLARFARAGVNNTHRSRSPQKNTRSRKLSRKYASSDEDTAKDEKRKGPTRKGPQRAGRAKTRLQEDSGSSDNDSQSQGSDGVSCPLERLMSQKRAQQKANTQAPTMLANNAAPDRDAEQKLKSKGNSKLIVMDESDSEAAGSDGYEPPAAAARQPRSCGPSSPSDLEQDSESENSQASDGAMSGEDQAWSGDKRKGRKGKARTATSRPTRQGTRPSHARSKGQLKVDSDSDQQTEDDDSDAMTDAEARSSSEDNSSDTDKGDHDAAQVRRSSRTTKASGRKSSGAQDPKQGLLDNAISRAKAQSAPAKPKAFRAELVEKVLDWRQADDEGGEELRVKMRAESYRQARWVPKDKVEAGKAQLVRNFMQRRAVDGRDEELVEGIHPDWLLVERVIGQHTTVRGTDYLIKWCGLGYAEATWMSAEALTDDQAHVERFLERQKPPVKEQHVKLPELSALPEFQNGRSLRDYQKLSLEWMMSNCRDQRNCILGDEMGLGKTAQSIAALEFQRQLCGRHGPFLVIAPLTTLGHWQREIETWTTMNVVVFAGSAADRATILEYEWRYSSQRQLKGSSKDSSTRAEEPTRLEIEKAPCNWLLLLSGTPVQNNMSELQGIMSLLDDERWGDKADFAELYGGDDQPPTAEQIQALQKELQPVLLRRMKEDVENLPEKEEVVVWVELTQQQRTYYKALYANQIGALLDGATSKNVPNLRNLAMELRKVCCHPFLCNGLEEDMAFRRAQAGAAGSELDFLIHASGKMVLLFKLLPKLRQEGKKVLVFSQFKIMLDVIEDALFMAEYPKERIDGSVASRERQSAIDRFSRGDDDSFVFLLSTRAGGQGITLTAADTVVIYDSDWNPQNDLQAMARCHRIGQSKDVTIYRLVCRDTYEAQIFQSSSRKYGLDEAILGHMGGTDPEKDGKRITELLKYGAHAIMAPEAEAAKAAVGEAFVQEDIAAILAGRTEKRQIGSRAGNTFSTATFSAQPIDLGGKDAQSFWGGLMPDALAQHNEQKHKALHPSPLGRKRERKAVVYNEASPMRGASVRRAAVSSPSSGGSGIDSGSSSDSGNSDSHIDEEIRRPHGSAKRVKAAKAAGPKQWSKAELKALEDRLICLGPNHPGDLAEQAGIQRSHEDIAEVKAYLLRLVEKASASTKSLEAQRRSALVHMYEHLQENGDRSQMGNIAQSVASTLLSSMSSPPPPQAERAFGTNEVLLRLAKAASKYKDQFKLLSELNTFMFQFRNGDEDANSRMDHLLTCLQYDCTITQWTSSEDQLLLNLVHRLGWASFQQSKCAQVLINALQQHASTLAKVTAQAAVNAAGKLDALIDEESKAAHLHKLEVGLISKRVNKLLQRFQLLRDPMIWRSAATRMVSDDSSLSGGSSDEEDIPAFISKDPSTGAPRPGGSGPQPQPAPRCLGTSPDWHWRQGECNQAAF</sequence>
<feature type="region of interest" description="Disordered" evidence="7">
    <location>
        <begin position="1394"/>
        <end position="1456"/>
    </location>
</feature>
<feature type="compositionally biased region" description="Basic residues" evidence="7">
    <location>
        <begin position="1103"/>
        <end position="1112"/>
    </location>
</feature>
<keyword evidence="5" id="KW-0067">ATP-binding</keyword>
<accession>A0AAW1NP09</accession>
<keyword evidence="3" id="KW-0547">Nucleotide-binding</keyword>
<dbReference type="Gene3D" id="2.40.50.40">
    <property type="match status" value="1"/>
</dbReference>
<dbReference type="PROSITE" id="PS50013">
    <property type="entry name" value="CHROMO_2"/>
    <property type="match status" value="2"/>
</dbReference>
<evidence type="ECO:0000313" key="11">
    <source>
        <dbReference type="EMBL" id="KAK9793449.1"/>
    </source>
</evidence>
<evidence type="ECO:0000256" key="3">
    <source>
        <dbReference type="ARBA" id="ARBA00022741"/>
    </source>
</evidence>
<dbReference type="GO" id="GO:0005634">
    <property type="term" value="C:nucleus"/>
    <property type="evidence" value="ECO:0007669"/>
    <property type="project" value="UniProtKB-SubCell"/>
</dbReference>
<feature type="region of interest" description="Disordered" evidence="7">
    <location>
        <begin position="1"/>
        <end position="321"/>
    </location>
</feature>
<dbReference type="PROSITE" id="PS51194">
    <property type="entry name" value="HELICASE_CTER"/>
    <property type="match status" value="1"/>
</dbReference>
<dbReference type="GO" id="GO:0042393">
    <property type="term" value="F:histone binding"/>
    <property type="evidence" value="ECO:0007669"/>
    <property type="project" value="TreeGrafter"/>
</dbReference>
<evidence type="ECO:0000313" key="12">
    <source>
        <dbReference type="Proteomes" id="UP001465755"/>
    </source>
</evidence>
<keyword evidence="4" id="KW-0378">Hydrolase</keyword>
<evidence type="ECO:0000259" key="9">
    <source>
        <dbReference type="PROSITE" id="PS51192"/>
    </source>
</evidence>
<dbReference type="InterPro" id="IPR000330">
    <property type="entry name" value="SNF2_N"/>
</dbReference>
<dbReference type="InterPro" id="IPR000953">
    <property type="entry name" value="Chromo/chromo_shadow_dom"/>
</dbReference>
<evidence type="ECO:0000256" key="2">
    <source>
        <dbReference type="ARBA" id="ARBA00022737"/>
    </source>
</evidence>
<evidence type="ECO:0000256" key="5">
    <source>
        <dbReference type="ARBA" id="ARBA00022840"/>
    </source>
</evidence>
<feature type="compositionally biased region" description="Basic residues" evidence="7">
    <location>
        <begin position="76"/>
        <end position="90"/>
    </location>
</feature>
<dbReference type="SMART" id="SM00490">
    <property type="entry name" value="HELICc"/>
    <property type="match status" value="1"/>
</dbReference>
<keyword evidence="2" id="KW-0677">Repeat</keyword>
<evidence type="ECO:0000256" key="6">
    <source>
        <dbReference type="ARBA" id="ARBA00023242"/>
    </source>
</evidence>
<dbReference type="PANTHER" id="PTHR45623">
    <property type="entry name" value="CHROMODOMAIN-HELICASE-DNA-BINDING PROTEIN 3-RELATED-RELATED"/>
    <property type="match status" value="1"/>
</dbReference>
<comment type="subcellular location">
    <subcellularLocation>
        <location evidence="1">Nucleus</location>
    </subcellularLocation>
</comment>
<dbReference type="Pfam" id="PF00385">
    <property type="entry name" value="Chromo"/>
    <property type="match status" value="1"/>
</dbReference>
<dbReference type="Gene3D" id="3.40.50.10810">
    <property type="entry name" value="Tandem AAA-ATPase domain"/>
    <property type="match status" value="2"/>
</dbReference>
<dbReference type="GO" id="GO:0016887">
    <property type="term" value="F:ATP hydrolysis activity"/>
    <property type="evidence" value="ECO:0007669"/>
    <property type="project" value="TreeGrafter"/>
</dbReference>
<feature type="domain" description="Helicase C-terminal" evidence="10">
    <location>
        <begin position="786"/>
        <end position="945"/>
    </location>
</feature>
<dbReference type="Pfam" id="PF00176">
    <property type="entry name" value="SNF2-rel_dom"/>
    <property type="match status" value="2"/>
</dbReference>